<dbReference type="Proteomes" id="UP001549291">
    <property type="component" value="Unassembled WGS sequence"/>
</dbReference>
<dbReference type="EMBL" id="JBEPTQ010000001">
    <property type="protein sequence ID" value="MET4716025.1"/>
    <property type="molecule type" value="Genomic_DNA"/>
</dbReference>
<dbReference type="Pfam" id="PF00512">
    <property type="entry name" value="HisKA"/>
    <property type="match status" value="1"/>
</dbReference>
<evidence type="ECO:0000256" key="3">
    <source>
        <dbReference type="ARBA" id="ARBA00022553"/>
    </source>
</evidence>
<evidence type="ECO:0000256" key="1">
    <source>
        <dbReference type="ARBA" id="ARBA00000085"/>
    </source>
</evidence>
<dbReference type="SUPFAM" id="SSF55874">
    <property type="entry name" value="ATPase domain of HSP90 chaperone/DNA topoisomerase II/histidine kinase"/>
    <property type="match status" value="1"/>
</dbReference>
<dbReference type="GO" id="GO:0016301">
    <property type="term" value="F:kinase activity"/>
    <property type="evidence" value="ECO:0007669"/>
    <property type="project" value="UniProtKB-KW"/>
</dbReference>
<dbReference type="PANTHER" id="PTHR43547">
    <property type="entry name" value="TWO-COMPONENT HISTIDINE KINASE"/>
    <property type="match status" value="1"/>
</dbReference>
<evidence type="ECO:0000313" key="6">
    <source>
        <dbReference type="EMBL" id="MET4716025.1"/>
    </source>
</evidence>
<dbReference type="SMART" id="SM00387">
    <property type="entry name" value="HATPase_c"/>
    <property type="match status" value="1"/>
</dbReference>
<dbReference type="InterPro" id="IPR003661">
    <property type="entry name" value="HisK_dim/P_dom"/>
</dbReference>
<feature type="region of interest" description="Disordered" evidence="4">
    <location>
        <begin position="67"/>
        <end position="87"/>
    </location>
</feature>
<evidence type="ECO:0000259" key="5">
    <source>
        <dbReference type="PROSITE" id="PS50109"/>
    </source>
</evidence>
<proteinExistence type="predicted"/>
<evidence type="ECO:0000256" key="4">
    <source>
        <dbReference type="SAM" id="MobiDB-lite"/>
    </source>
</evidence>
<dbReference type="InterPro" id="IPR003594">
    <property type="entry name" value="HATPase_dom"/>
</dbReference>
<dbReference type="SUPFAM" id="SSF47384">
    <property type="entry name" value="Homodimeric domain of signal transducing histidine kinase"/>
    <property type="match status" value="1"/>
</dbReference>
<dbReference type="PANTHER" id="PTHR43547:SF2">
    <property type="entry name" value="HYBRID SIGNAL TRANSDUCTION HISTIDINE KINASE C"/>
    <property type="match status" value="1"/>
</dbReference>
<keyword evidence="6" id="KW-0808">Transferase</keyword>
<keyword evidence="7" id="KW-1185">Reference proteome</keyword>
<dbReference type="SMART" id="SM00388">
    <property type="entry name" value="HisKA"/>
    <property type="match status" value="1"/>
</dbReference>
<dbReference type="Gene3D" id="1.10.287.130">
    <property type="match status" value="1"/>
</dbReference>
<dbReference type="CDD" id="cd00075">
    <property type="entry name" value="HATPase"/>
    <property type="match status" value="1"/>
</dbReference>
<accession>A0ABV2RHE9</accession>
<keyword evidence="6" id="KW-0418">Kinase</keyword>
<comment type="caution">
    <text evidence="6">The sequence shown here is derived from an EMBL/GenBank/DDBJ whole genome shotgun (WGS) entry which is preliminary data.</text>
</comment>
<dbReference type="InterPro" id="IPR036890">
    <property type="entry name" value="HATPase_C_sf"/>
</dbReference>
<comment type="catalytic activity">
    <reaction evidence="1">
        <text>ATP + protein L-histidine = ADP + protein N-phospho-L-histidine.</text>
        <dbReference type="EC" id="2.7.13.3"/>
    </reaction>
</comment>
<feature type="domain" description="Histidine kinase" evidence="5">
    <location>
        <begin position="170"/>
        <end position="387"/>
    </location>
</feature>
<dbReference type="Gene3D" id="3.30.565.10">
    <property type="entry name" value="Histidine kinase-like ATPase, C-terminal domain"/>
    <property type="match status" value="1"/>
</dbReference>
<name>A0ABV2RHE9_BRAJP</name>
<gene>
    <name evidence="6" type="ORF">ABIF63_000128</name>
</gene>
<dbReference type="InterPro" id="IPR005467">
    <property type="entry name" value="His_kinase_dom"/>
</dbReference>
<evidence type="ECO:0000256" key="2">
    <source>
        <dbReference type="ARBA" id="ARBA00012438"/>
    </source>
</evidence>
<protein>
    <recommendedName>
        <fullName evidence="2">histidine kinase</fullName>
        <ecNumber evidence="2">2.7.13.3</ecNumber>
    </recommendedName>
</protein>
<sequence length="399" mass="43533">MTNPNERQGDGRRLADFIRQNQAAIVKEWIEFARTRSPASNKMSKLALEDHIVDILAFVADDLESAQTPRERFDKSRGKGPQDNPFSESAAEIHAALRLADGFDIDQMVSEYRALRASVVKQWVAHHQGLASTDIEDLTRFNEAIDQAVTESVAHYTKTINDSRNLFLGVLGHDLRNPLGAVSMGAQWMERSGTTDAQQAKVVSEIRTAAGRATRILNDLLDLTRSAFGTEIPIAKIRIDIAALCREIADELRAIHVDRSFEVTHEGDPTGSCDPARLGQVLSNLMGNAIQYGDVSGPITVTVAGNDPNAVTITVHNLGPPISPETQMAIFQSWIRGQDGNPSEHSTHLGLGLYIAKLIVEAHGGEISVTSNEQTGTTFSLQLPRSDALDCVKRKARGV</sequence>
<reference evidence="6 7" key="1">
    <citation type="submission" date="2024-06" db="EMBL/GenBank/DDBJ databases">
        <title>Genomic Encyclopedia of Type Strains, Phase V (KMG-V): Genome sequencing to study the core and pangenomes of soil and plant-associated prokaryotes.</title>
        <authorList>
            <person name="Whitman W."/>
        </authorList>
    </citation>
    <scope>NUCLEOTIDE SEQUENCE [LARGE SCALE GENOMIC DNA]</scope>
    <source>
        <strain evidence="6 7">USDA 160</strain>
    </source>
</reference>
<dbReference type="InterPro" id="IPR004358">
    <property type="entry name" value="Sig_transdc_His_kin-like_C"/>
</dbReference>
<organism evidence="6 7">
    <name type="scientific">Bradyrhizobium japonicum</name>
    <dbReference type="NCBI Taxonomy" id="375"/>
    <lineage>
        <taxon>Bacteria</taxon>
        <taxon>Pseudomonadati</taxon>
        <taxon>Pseudomonadota</taxon>
        <taxon>Alphaproteobacteria</taxon>
        <taxon>Hyphomicrobiales</taxon>
        <taxon>Nitrobacteraceae</taxon>
        <taxon>Bradyrhizobium</taxon>
    </lineage>
</organism>
<dbReference type="InterPro" id="IPR036097">
    <property type="entry name" value="HisK_dim/P_sf"/>
</dbReference>
<evidence type="ECO:0000313" key="7">
    <source>
        <dbReference type="Proteomes" id="UP001549291"/>
    </source>
</evidence>
<dbReference type="CDD" id="cd00082">
    <property type="entry name" value="HisKA"/>
    <property type="match status" value="1"/>
</dbReference>
<dbReference type="RefSeq" id="WP_354269833.1">
    <property type="nucleotide sequence ID" value="NZ_JBEPTQ010000001.1"/>
</dbReference>
<dbReference type="EC" id="2.7.13.3" evidence="2"/>
<dbReference type="PROSITE" id="PS50109">
    <property type="entry name" value="HIS_KIN"/>
    <property type="match status" value="1"/>
</dbReference>
<keyword evidence="3" id="KW-0597">Phosphoprotein</keyword>
<dbReference type="Pfam" id="PF02518">
    <property type="entry name" value="HATPase_c"/>
    <property type="match status" value="1"/>
</dbReference>
<dbReference type="PRINTS" id="PR00344">
    <property type="entry name" value="BCTRLSENSOR"/>
</dbReference>